<sequence>MFQFIDEGEYITSKLLLRDLQSDDYIAGDSPRDLVAGFLRNGDYTEIDDGAVAAYMRKRMGSDLRDMAPMTWGRVFKTEIGFSTDREFLKGLVLNGVVAIYERGGSYRIRTGPPIEQHCSKCAFDKGNERCSQFEAWADGDGVNCMGFARKDIPTDDTGLMLVDYGHPEIFVEGYWQPSTPVEIDGFYAEGAGEEDL</sequence>
<gene>
    <name evidence="1" type="ORF">SBF1_6120003</name>
</gene>
<organism evidence="1 2">
    <name type="scientific">Candidatus Desulfosporosinus infrequens</name>
    <dbReference type="NCBI Taxonomy" id="2043169"/>
    <lineage>
        <taxon>Bacteria</taxon>
        <taxon>Bacillati</taxon>
        <taxon>Bacillota</taxon>
        <taxon>Clostridia</taxon>
        <taxon>Eubacteriales</taxon>
        <taxon>Desulfitobacteriaceae</taxon>
        <taxon>Desulfosporosinus</taxon>
    </lineage>
</organism>
<evidence type="ECO:0000313" key="1">
    <source>
        <dbReference type="EMBL" id="SPF52840.1"/>
    </source>
</evidence>
<evidence type="ECO:0000313" key="2">
    <source>
        <dbReference type="Proteomes" id="UP000238916"/>
    </source>
</evidence>
<dbReference type="EMBL" id="OMOF01000571">
    <property type="protein sequence ID" value="SPF52840.1"/>
    <property type="molecule type" value="Genomic_DNA"/>
</dbReference>
<proteinExistence type="predicted"/>
<dbReference type="AlphaFoldDB" id="A0A2U3LLU6"/>
<accession>A0A2U3LLU6</accession>
<dbReference type="OrthoDB" id="1806560at2"/>
<name>A0A2U3LLU6_9FIRM</name>
<protein>
    <submittedName>
        <fullName evidence="1">Uncharacterized protein</fullName>
    </submittedName>
</protein>
<dbReference type="Proteomes" id="UP000238916">
    <property type="component" value="Unassembled WGS sequence"/>
</dbReference>
<reference evidence="2" key="1">
    <citation type="submission" date="2018-02" db="EMBL/GenBank/DDBJ databases">
        <authorList>
            <person name="Hausmann B."/>
        </authorList>
    </citation>
    <scope>NUCLEOTIDE SEQUENCE [LARGE SCALE GENOMIC DNA]</scope>
    <source>
        <strain evidence="2">Peat soil MAG SbF1</strain>
    </source>
</reference>